<evidence type="ECO:0000256" key="7">
    <source>
        <dbReference type="ARBA" id="ARBA00016985"/>
    </source>
</evidence>
<evidence type="ECO:0000256" key="3">
    <source>
        <dbReference type="ARBA" id="ARBA00004924"/>
    </source>
</evidence>
<dbReference type="Proteomes" id="UP000619355">
    <property type="component" value="Unassembled WGS sequence"/>
</dbReference>
<evidence type="ECO:0000256" key="6">
    <source>
        <dbReference type="ARBA" id="ARBA00012331"/>
    </source>
</evidence>
<dbReference type="PROSITE" id="PS00901">
    <property type="entry name" value="CYS_SYNTHASE"/>
    <property type="match status" value="1"/>
</dbReference>
<name>A0A919EW69_9ACTN</name>
<evidence type="ECO:0000256" key="5">
    <source>
        <dbReference type="ARBA" id="ARBA00011738"/>
    </source>
</evidence>
<comment type="similarity">
    <text evidence="4">Belongs to the cysteine synthase/cystathionine beta-synthase family. SbnA subfamily.</text>
</comment>
<comment type="caution">
    <text evidence="11">The sequence shown here is derived from an EMBL/GenBank/DDBJ whole genome shotgun (WGS) entry which is preliminary data.</text>
</comment>
<dbReference type="GO" id="GO:0016765">
    <property type="term" value="F:transferase activity, transferring alkyl or aryl (other than methyl) groups"/>
    <property type="evidence" value="ECO:0007669"/>
    <property type="project" value="UniProtKB-ARBA"/>
</dbReference>
<accession>A0A919EW69</accession>
<dbReference type="AlphaFoldDB" id="A0A919EW69"/>
<keyword evidence="8" id="KW-0808">Transferase</keyword>
<dbReference type="RefSeq" id="WP_229899348.1">
    <property type="nucleotide sequence ID" value="NZ_BNBF01000004.1"/>
</dbReference>
<dbReference type="SUPFAM" id="SSF53686">
    <property type="entry name" value="Tryptophan synthase beta subunit-like PLP-dependent enzymes"/>
    <property type="match status" value="1"/>
</dbReference>
<comment type="pathway">
    <text evidence="3">Siderophore biosynthesis.</text>
</comment>
<evidence type="ECO:0000256" key="2">
    <source>
        <dbReference type="ARBA" id="ARBA00004056"/>
    </source>
</evidence>
<evidence type="ECO:0000313" key="11">
    <source>
        <dbReference type="EMBL" id="GHG42155.1"/>
    </source>
</evidence>
<keyword evidence="9" id="KW-0663">Pyridoxal phosphate</keyword>
<feature type="domain" description="Tryptophan synthase beta chain-like PALP" evidence="10">
    <location>
        <begin position="12"/>
        <end position="301"/>
    </location>
</feature>
<dbReference type="InterPro" id="IPR036052">
    <property type="entry name" value="TrpB-like_PALP_sf"/>
</dbReference>
<dbReference type="CDD" id="cd01561">
    <property type="entry name" value="CBS_like"/>
    <property type="match status" value="1"/>
</dbReference>
<dbReference type="GO" id="GO:0006535">
    <property type="term" value="P:cysteine biosynthetic process from serine"/>
    <property type="evidence" value="ECO:0007669"/>
    <property type="project" value="InterPro"/>
</dbReference>
<evidence type="ECO:0000256" key="9">
    <source>
        <dbReference type="ARBA" id="ARBA00022898"/>
    </source>
</evidence>
<evidence type="ECO:0000313" key="12">
    <source>
        <dbReference type="Proteomes" id="UP000619355"/>
    </source>
</evidence>
<comment type="function">
    <text evidence="2">Catalyzes the synthesis of N-((2S)-2-amino-2-carboxyethyl)-L-glutamate (ACEGA) from O-phospho-L-serine and L-glutamate. Involved in the biosynthesis of L-2,3-diaminopropionic acid (L-Dap), a precursor of staphyloferrin B and antibiotics.</text>
</comment>
<evidence type="ECO:0000259" key="10">
    <source>
        <dbReference type="Pfam" id="PF00291"/>
    </source>
</evidence>
<keyword evidence="12" id="KW-1185">Reference proteome</keyword>
<dbReference type="Gene3D" id="3.40.50.1100">
    <property type="match status" value="2"/>
</dbReference>
<gene>
    <name evidence="11" type="ORF">GCM10018980_17590</name>
</gene>
<dbReference type="InterPro" id="IPR023927">
    <property type="entry name" value="SbnA"/>
</dbReference>
<dbReference type="NCBIfam" id="TIGR03945">
    <property type="entry name" value="PLP_SbnA_fam"/>
    <property type="match status" value="1"/>
</dbReference>
<dbReference type="InterPro" id="IPR050214">
    <property type="entry name" value="Cys_Synth/Cystath_Beta-Synth"/>
</dbReference>
<dbReference type="Pfam" id="PF00291">
    <property type="entry name" value="PALP"/>
    <property type="match status" value="1"/>
</dbReference>
<comment type="cofactor">
    <cofactor evidence="1">
        <name>pyridoxal 5'-phosphate</name>
        <dbReference type="ChEBI" id="CHEBI:597326"/>
    </cofactor>
</comment>
<dbReference type="InterPro" id="IPR001926">
    <property type="entry name" value="TrpB-like_PALP"/>
</dbReference>
<organism evidence="11 12">
    <name type="scientific">Streptomyces capoamus</name>
    <dbReference type="NCBI Taxonomy" id="68183"/>
    <lineage>
        <taxon>Bacteria</taxon>
        <taxon>Bacillati</taxon>
        <taxon>Actinomycetota</taxon>
        <taxon>Actinomycetes</taxon>
        <taxon>Kitasatosporales</taxon>
        <taxon>Streptomycetaceae</taxon>
        <taxon>Streptomyces</taxon>
    </lineage>
</organism>
<reference evidence="12" key="1">
    <citation type="journal article" date="2019" name="Int. J. Syst. Evol. Microbiol.">
        <title>The Global Catalogue of Microorganisms (GCM) 10K type strain sequencing project: providing services to taxonomists for standard genome sequencing and annotation.</title>
        <authorList>
            <consortium name="The Broad Institute Genomics Platform"/>
            <consortium name="The Broad Institute Genome Sequencing Center for Infectious Disease"/>
            <person name="Wu L."/>
            <person name="Ma J."/>
        </authorList>
    </citation>
    <scope>NUCLEOTIDE SEQUENCE [LARGE SCALE GENOMIC DNA]</scope>
    <source>
        <strain evidence="12">JCM 4253</strain>
    </source>
</reference>
<evidence type="ECO:0000256" key="8">
    <source>
        <dbReference type="ARBA" id="ARBA00022679"/>
    </source>
</evidence>
<protein>
    <recommendedName>
        <fullName evidence="7">N-(2-amino-2-carboxyethyl)-L-glutamate synthase</fullName>
        <ecNumber evidence="6">2.5.1.140</ecNumber>
    </recommendedName>
</protein>
<dbReference type="EC" id="2.5.1.140" evidence="6"/>
<sequence length="341" mass="36558">MRPSDTAPVGVLQTVGRTPLVELTRFDPTAPFRLFAKLEAHNPGGSIKDRSALELLCGAIGEGRVIPGRTVVVESSSGNLGIGLAQACGYFGVRFICVVDPRANRQNIAIMRALGAEVEVVTTVDPVSGEYLPVRIRRVREIIAGTEHAYCPDQYANPLNPRSHHATMREICEALPGGPDYLFCATSSCGTLRGCAEYARERRLPVTIVAVDAEGSVIFGREPAPRLIPGHGAAVRPALHQDGLADTVVHVSDLDCVVNCRRLAHREAILAGGSAGAVLAAVQRLGDRIPAGATCAVILPDRGERYLDTIYDDHWVATHFGDVAHLWKQHGPVTEEATCRS</sequence>
<dbReference type="InterPro" id="IPR001216">
    <property type="entry name" value="P-phosphate_BS"/>
</dbReference>
<proteinExistence type="inferred from homology"/>
<evidence type="ECO:0000256" key="4">
    <source>
        <dbReference type="ARBA" id="ARBA00008519"/>
    </source>
</evidence>
<evidence type="ECO:0000256" key="1">
    <source>
        <dbReference type="ARBA" id="ARBA00001933"/>
    </source>
</evidence>
<dbReference type="EMBL" id="BNBF01000004">
    <property type="protein sequence ID" value="GHG42155.1"/>
    <property type="molecule type" value="Genomic_DNA"/>
</dbReference>
<comment type="subunit">
    <text evidence="5">Homodimer.</text>
</comment>
<dbReference type="PANTHER" id="PTHR10314">
    <property type="entry name" value="CYSTATHIONINE BETA-SYNTHASE"/>
    <property type="match status" value="1"/>
</dbReference>